<dbReference type="EMBL" id="CABITT030000001">
    <property type="protein sequence ID" value="VVA91143.1"/>
    <property type="molecule type" value="Genomic_DNA"/>
</dbReference>
<accession>A0A565AQG9</accession>
<protein>
    <submittedName>
        <fullName evidence="1">Uncharacterized protein</fullName>
    </submittedName>
</protein>
<organism evidence="1 2">
    <name type="scientific">Arabis nemorensis</name>
    <dbReference type="NCBI Taxonomy" id="586526"/>
    <lineage>
        <taxon>Eukaryota</taxon>
        <taxon>Viridiplantae</taxon>
        <taxon>Streptophyta</taxon>
        <taxon>Embryophyta</taxon>
        <taxon>Tracheophyta</taxon>
        <taxon>Spermatophyta</taxon>
        <taxon>Magnoliopsida</taxon>
        <taxon>eudicotyledons</taxon>
        <taxon>Gunneridae</taxon>
        <taxon>Pentapetalae</taxon>
        <taxon>rosids</taxon>
        <taxon>malvids</taxon>
        <taxon>Brassicales</taxon>
        <taxon>Brassicaceae</taxon>
        <taxon>Arabideae</taxon>
        <taxon>Arabis</taxon>
    </lineage>
</organism>
<dbReference type="Proteomes" id="UP000489600">
    <property type="component" value="Unassembled WGS sequence"/>
</dbReference>
<evidence type="ECO:0000313" key="2">
    <source>
        <dbReference type="Proteomes" id="UP000489600"/>
    </source>
</evidence>
<gene>
    <name evidence="1" type="ORF">ANE_LOCUS1588</name>
</gene>
<proteinExistence type="predicted"/>
<sequence length="60" mass="6787">MEWTVTKDSFVMNARGVINYHIFPNGIQFSLPESTWFVKFPPTIFDVAKTTVKAVDGYSG</sequence>
<keyword evidence="2" id="KW-1185">Reference proteome</keyword>
<comment type="caution">
    <text evidence="1">The sequence shown here is derived from an EMBL/GenBank/DDBJ whole genome shotgun (WGS) entry which is preliminary data.</text>
</comment>
<dbReference type="AlphaFoldDB" id="A0A565AQG9"/>
<reference evidence="1" key="1">
    <citation type="submission" date="2019-07" db="EMBL/GenBank/DDBJ databases">
        <authorList>
            <person name="Dittberner H."/>
        </authorList>
    </citation>
    <scope>NUCLEOTIDE SEQUENCE [LARGE SCALE GENOMIC DNA]</scope>
</reference>
<name>A0A565AQG9_9BRAS</name>
<evidence type="ECO:0000313" key="1">
    <source>
        <dbReference type="EMBL" id="VVA91143.1"/>
    </source>
</evidence>